<dbReference type="PROSITE" id="PS00498">
    <property type="entry name" value="TYROSINASE_2"/>
    <property type="match status" value="1"/>
</dbReference>
<keyword evidence="2" id="KW-0479">Metal-binding</keyword>
<keyword evidence="4" id="KW-0503">Monooxygenase</keyword>
<dbReference type="SUPFAM" id="SSF48056">
    <property type="entry name" value="Di-copper centre-containing domain"/>
    <property type="match status" value="1"/>
</dbReference>
<dbReference type="InterPro" id="IPR041640">
    <property type="entry name" value="Tyrosinase_C"/>
</dbReference>
<comment type="cofactor">
    <cofactor evidence="1">
        <name>Cu(2+)</name>
        <dbReference type="ChEBI" id="CHEBI:29036"/>
    </cofactor>
</comment>
<dbReference type="Proteomes" id="UP000008066">
    <property type="component" value="Unassembled WGS sequence"/>
</dbReference>
<dbReference type="KEGG" id="cthr:CTHT_0054510"/>
<dbReference type="PANTHER" id="PTHR11474">
    <property type="entry name" value="TYROSINASE FAMILY MEMBER"/>
    <property type="match status" value="1"/>
</dbReference>
<keyword evidence="5" id="KW-0732">Signal</keyword>
<dbReference type="OrthoDB" id="6132182at2759"/>
<evidence type="ECO:0000313" key="7">
    <source>
        <dbReference type="EMBL" id="EGS18841.1"/>
    </source>
</evidence>
<dbReference type="Gene3D" id="2.60.310.20">
    <property type="match status" value="1"/>
</dbReference>
<dbReference type="eggNOG" id="ENOG502R1BY">
    <property type="taxonomic scope" value="Eukaryota"/>
</dbReference>
<dbReference type="RefSeq" id="XP_006695786.1">
    <property type="nucleotide sequence ID" value="XM_006695723.1"/>
</dbReference>
<keyword evidence="3" id="KW-0560">Oxidoreductase</keyword>
<accession>G0SBR5</accession>
<feature type="signal peptide" evidence="5">
    <location>
        <begin position="1"/>
        <end position="22"/>
    </location>
</feature>
<dbReference type="Gene3D" id="1.10.1280.10">
    <property type="entry name" value="Di-copper center containing domain from catechol oxidase"/>
    <property type="match status" value="2"/>
</dbReference>
<dbReference type="GeneID" id="18259489"/>
<dbReference type="GO" id="GO:0046872">
    <property type="term" value="F:metal ion binding"/>
    <property type="evidence" value="ECO:0007669"/>
    <property type="project" value="UniProtKB-KW"/>
</dbReference>
<dbReference type="InterPro" id="IPR050316">
    <property type="entry name" value="Tyrosinase/Hemocyanin"/>
</dbReference>
<evidence type="ECO:0000313" key="8">
    <source>
        <dbReference type="Proteomes" id="UP000008066"/>
    </source>
</evidence>
<dbReference type="Pfam" id="PF00264">
    <property type="entry name" value="Tyrosinase"/>
    <property type="match status" value="1"/>
</dbReference>
<proteinExistence type="predicted"/>
<feature type="domain" description="Tyrosinase copper-binding" evidence="6">
    <location>
        <begin position="298"/>
        <end position="309"/>
    </location>
</feature>
<dbReference type="PRINTS" id="PR00092">
    <property type="entry name" value="TYROSINASE"/>
</dbReference>
<feature type="chain" id="PRO_5003409464" description="Tyrosinase copper-binding domain-containing protein" evidence="5">
    <location>
        <begin position="23"/>
        <end position="614"/>
    </location>
</feature>
<dbReference type="InterPro" id="IPR008922">
    <property type="entry name" value="Di-copper_centre_dom_sf"/>
</dbReference>
<sequence length="614" mass="68877">MARLRLSLVFPFLLLVPVPVLAQYGPYDYGFDVGSHVKRQFSSRRVVVQTESDDGEIHVRQEIRQLEKDPELWTLYILALSMMQFTDQDVPTSCLVPDMAPALYGSQVLRNLAQYIASLWPEPDRKRFERAARRFRIPYWDWAASPPSAGSVFPASIGALPFVDVTGPNGRQRIANPLYSYSFRPLNKTAFSRAPWNYWTNTLRYPTSSAPDAQSNNSQAAINFDRNRPSIAQRLYALLSNYDDYNKFSNNAWRPQSPNASYDSLESLHDTVHSLSGGIIQGRSPGGHMSYIPFSAFDPIFFLHHAMVDRIFAIWQTLYPDSWVKPTPAREPTYTHKAGQIQNASTPLTPFFANDNGTFWTSDGVRDHTIFGYTYAELVKQRPITSRNAQQAYQARVKAAVNRLYGTNSPATLFMNELRAQGFKEVGVVDGQINDKLFASTLGGRIFDGDHYHEWTINIRVGKMALGGPFSIHFFLGDPPADPDSWTISPKHVGTMGVFGHADKEDAPRIRRRNLDADFSEEDGITISGTVPLTAALVKEVIKGELASLAPQHVESYLATRLQKRVLAPGGKVFTVECVRGLKISVVSSVVRAPYSEDELPEWKPGANMHMEMC</sequence>
<dbReference type="GO" id="GO:0004497">
    <property type="term" value="F:monooxygenase activity"/>
    <property type="evidence" value="ECO:0007669"/>
    <property type="project" value="UniProtKB-KW"/>
</dbReference>
<keyword evidence="8" id="KW-1185">Reference proteome</keyword>
<evidence type="ECO:0000256" key="5">
    <source>
        <dbReference type="SAM" id="SignalP"/>
    </source>
</evidence>
<dbReference type="InterPro" id="IPR002227">
    <property type="entry name" value="Tyrosinase_Cu-bd"/>
</dbReference>
<name>G0SBR5_CHATD</name>
<dbReference type="EMBL" id="GL988045">
    <property type="protein sequence ID" value="EGS18841.1"/>
    <property type="molecule type" value="Genomic_DNA"/>
</dbReference>
<evidence type="ECO:0000256" key="3">
    <source>
        <dbReference type="ARBA" id="ARBA00023002"/>
    </source>
</evidence>
<evidence type="ECO:0000259" key="6">
    <source>
        <dbReference type="PROSITE" id="PS00498"/>
    </source>
</evidence>
<dbReference type="SMR" id="G0SBR5"/>
<reference evidence="7 8" key="1">
    <citation type="journal article" date="2011" name="Cell">
        <title>Insight into structure and assembly of the nuclear pore complex by utilizing the genome of a eukaryotic thermophile.</title>
        <authorList>
            <person name="Amlacher S."/>
            <person name="Sarges P."/>
            <person name="Flemming D."/>
            <person name="van Noort V."/>
            <person name="Kunze R."/>
            <person name="Devos D.P."/>
            <person name="Arumugam M."/>
            <person name="Bork P."/>
            <person name="Hurt E."/>
        </authorList>
    </citation>
    <scope>NUCLEOTIDE SEQUENCE [LARGE SCALE GENOMIC DNA]</scope>
    <source>
        <strain evidence="8">DSM 1495 / CBS 144.50 / IMI 039719</strain>
    </source>
</reference>
<gene>
    <name evidence="7" type="ORF">CTHT_0054510</name>
</gene>
<dbReference type="AlphaFoldDB" id="G0SBR5"/>
<protein>
    <recommendedName>
        <fullName evidence="6">Tyrosinase copper-binding domain-containing protein</fullName>
    </recommendedName>
</protein>
<dbReference type="STRING" id="759272.G0SBR5"/>
<evidence type="ECO:0000256" key="2">
    <source>
        <dbReference type="ARBA" id="ARBA00022723"/>
    </source>
</evidence>
<evidence type="ECO:0000256" key="1">
    <source>
        <dbReference type="ARBA" id="ARBA00001973"/>
    </source>
</evidence>
<dbReference type="Pfam" id="PF18132">
    <property type="entry name" value="Tyrosinase_C"/>
    <property type="match status" value="1"/>
</dbReference>
<dbReference type="HOGENOM" id="CLU_013691_3_0_1"/>
<dbReference type="OMA" id="NGYCTHV"/>
<organism evidence="8">
    <name type="scientific">Chaetomium thermophilum (strain DSM 1495 / CBS 144.50 / IMI 039719)</name>
    <name type="common">Thermochaetoides thermophila</name>
    <dbReference type="NCBI Taxonomy" id="759272"/>
    <lineage>
        <taxon>Eukaryota</taxon>
        <taxon>Fungi</taxon>
        <taxon>Dikarya</taxon>
        <taxon>Ascomycota</taxon>
        <taxon>Pezizomycotina</taxon>
        <taxon>Sordariomycetes</taxon>
        <taxon>Sordariomycetidae</taxon>
        <taxon>Sordariales</taxon>
        <taxon>Chaetomiaceae</taxon>
        <taxon>Thermochaetoides</taxon>
    </lineage>
</organism>
<dbReference type="PANTHER" id="PTHR11474:SF32">
    <property type="entry name" value="TYROSINASE"/>
    <property type="match status" value="1"/>
</dbReference>
<evidence type="ECO:0000256" key="4">
    <source>
        <dbReference type="ARBA" id="ARBA00023033"/>
    </source>
</evidence>